<dbReference type="InterPro" id="IPR029044">
    <property type="entry name" value="Nucleotide-diphossugar_trans"/>
</dbReference>
<dbReference type="GO" id="GO:0006487">
    <property type="term" value="P:protein N-linked glycosylation"/>
    <property type="evidence" value="ECO:0007669"/>
    <property type="project" value="TreeGrafter"/>
</dbReference>
<protein>
    <submittedName>
        <fullName evidence="4">Uncharacterized conserved protein, DUF2062 family</fullName>
    </submittedName>
</protein>
<reference evidence="5" key="1">
    <citation type="submission" date="2016-11" db="EMBL/GenBank/DDBJ databases">
        <authorList>
            <person name="Varghese N."/>
            <person name="Submissions S."/>
        </authorList>
    </citation>
    <scope>NUCLEOTIDE SEQUENCE [LARGE SCALE GENOMIC DNA]</scope>
    <source>
        <strain evidence="5">DSM 24579</strain>
    </source>
</reference>
<name>A0A1M5FU71_SALEC</name>
<dbReference type="PANTHER" id="PTHR10859">
    <property type="entry name" value="GLYCOSYL TRANSFERASE"/>
    <property type="match status" value="1"/>
</dbReference>
<sequence>MNQRPIYQSRFEALNCCILIPTYNNEKTLGSVLQDLLLYTSNLVVVNDGSTDSTSEILEDFNEINIHHFSENKGKGAALKKGFKLAEDLGYEYAITIDSDGQHYPDDLDVFLSHLENKKPDREILLVGDRNMGRDGIPGKSSKGNRFSNFWFLVVTGTQLHDTQSGYRLYPLQIINSIKLYTHKFELEIEVIVKAAWRKVKVRNVPIKVFYEEENRVTHFRPFWDITRITLLYIWFVLVSFFYIHPRDTYQDFRKKGYKRFWKENIIKSQEPAHKKAAAIALGVFVGILPFWGLHTLLVFTLAAMLRLNKVVAFLFSNISIPPLIPFIVYASYQAGSLITGRGFAWELRPEDFDSTTDIFMGLWQYVIGSFALAGIAAVVLWIVFYFLFSITNQKQVVKP</sequence>
<dbReference type="InterPro" id="IPR001173">
    <property type="entry name" value="Glyco_trans_2-like"/>
</dbReference>
<dbReference type="PANTHER" id="PTHR10859:SF91">
    <property type="entry name" value="DOLICHYL-PHOSPHATE BETA-GLUCOSYLTRANSFERASE"/>
    <property type="match status" value="1"/>
</dbReference>
<dbReference type="InterPro" id="IPR018639">
    <property type="entry name" value="DUF2062"/>
</dbReference>
<dbReference type="Proteomes" id="UP000183945">
    <property type="component" value="Unassembled WGS sequence"/>
</dbReference>
<evidence type="ECO:0000256" key="1">
    <source>
        <dbReference type="SAM" id="Phobius"/>
    </source>
</evidence>
<accession>A0A1M5FU71</accession>
<feature type="transmembrane region" description="Helical" evidence="1">
    <location>
        <begin position="226"/>
        <end position="244"/>
    </location>
</feature>
<dbReference type="STRING" id="1073325.SAMN05444483_103352"/>
<gene>
    <name evidence="4" type="ORF">SAMN05444483_103352</name>
</gene>
<feature type="transmembrane region" description="Helical" evidence="1">
    <location>
        <begin position="278"/>
        <end position="304"/>
    </location>
</feature>
<keyword evidence="1" id="KW-0472">Membrane</keyword>
<dbReference type="RefSeq" id="WP_072878375.1">
    <property type="nucleotide sequence ID" value="NZ_FQVT01000003.1"/>
</dbReference>
<evidence type="ECO:0000313" key="5">
    <source>
        <dbReference type="Proteomes" id="UP000183945"/>
    </source>
</evidence>
<feature type="transmembrane region" description="Helical" evidence="1">
    <location>
        <begin position="311"/>
        <end position="333"/>
    </location>
</feature>
<evidence type="ECO:0000259" key="2">
    <source>
        <dbReference type="Pfam" id="PF00535"/>
    </source>
</evidence>
<dbReference type="EMBL" id="FQVT01000003">
    <property type="protein sequence ID" value="SHF94979.1"/>
    <property type="molecule type" value="Genomic_DNA"/>
</dbReference>
<dbReference type="Pfam" id="PF00535">
    <property type="entry name" value="Glycos_transf_2"/>
    <property type="match status" value="1"/>
</dbReference>
<dbReference type="SUPFAM" id="SSF53448">
    <property type="entry name" value="Nucleotide-diphospho-sugar transferases"/>
    <property type="match status" value="1"/>
</dbReference>
<keyword evidence="1" id="KW-0812">Transmembrane</keyword>
<organism evidence="4 5">
    <name type="scientific">Salegentibacter echinorum</name>
    <dbReference type="NCBI Taxonomy" id="1073325"/>
    <lineage>
        <taxon>Bacteria</taxon>
        <taxon>Pseudomonadati</taxon>
        <taxon>Bacteroidota</taxon>
        <taxon>Flavobacteriia</taxon>
        <taxon>Flavobacteriales</taxon>
        <taxon>Flavobacteriaceae</taxon>
        <taxon>Salegentibacter</taxon>
    </lineage>
</organism>
<evidence type="ECO:0000313" key="4">
    <source>
        <dbReference type="EMBL" id="SHF94979.1"/>
    </source>
</evidence>
<feature type="domain" description="DUF2062" evidence="3">
    <location>
        <begin position="263"/>
        <end position="396"/>
    </location>
</feature>
<keyword evidence="5" id="KW-1185">Reference proteome</keyword>
<feature type="transmembrane region" description="Helical" evidence="1">
    <location>
        <begin position="363"/>
        <end position="389"/>
    </location>
</feature>
<feature type="domain" description="Glycosyltransferase 2-like" evidence="2">
    <location>
        <begin position="17"/>
        <end position="169"/>
    </location>
</feature>
<dbReference type="Pfam" id="PF09835">
    <property type="entry name" value="DUF2062"/>
    <property type="match status" value="1"/>
</dbReference>
<dbReference type="Gene3D" id="3.90.550.10">
    <property type="entry name" value="Spore Coat Polysaccharide Biosynthesis Protein SpsA, Chain A"/>
    <property type="match status" value="1"/>
</dbReference>
<dbReference type="AlphaFoldDB" id="A0A1M5FU71"/>
<evidence type="ECO:0000259" key="3">
    <source>
        <dbReference type="Pfam" id="PF09835"/>
    </source>
</evidence>
<keyword evidence="1" id="KW-1133">Transmembrane helix</keyword>
<dbReference type="CDD" id="cd04179">
    <property type="entry name" value="DPM_DPG-synthase_like"/>
    <property type="match status" value="1"/>
</dbReference>
<dbReference type="OrthoDB" id="9810303at2"/>
<proteinExistence type="predicted"/>